<feature type="region of interest" description="Disordered" evidence="1">
    <location>
        <begin position="1"/>
        <end position="31"/>
    </location>
</feature>
<gene>
    <name evidence="2" type="ORF">JN757_22010</name>
</gene>
<reference evidence="2 3" key="2">
    <citation type="submission" date="2021-03" db="EMBL/GenBank/DDBJ databases">
        <title>P. granadensis CT364 genome publication.</title>
        <authorList>
            <person name="Stach J."/>
            <person name="Montero-Calasanz Md.C."/>
        </authorList>
    </citation>
    <scope>NUCLEOTIDE SEQUENCE [LARGE SCALE GENOMIC DNA]</scope>
    <source>
        <strain evidence="2 3">CT364</strain>
    </source>
</reference>
<reference evidence="2 3" key="1">
    <citation type="submission" date="2021-02" db="EMBL/GenBank/DDBJ databases">
        <authorList>
            <person name="Cea Torrescassana E."/>
        </authorList>
    </citation>
    <scope>NUCLEOTIDE SEQUENCE [LARGE SCALE GENOMIC DNA]</scope>
    <source>
        <strain evidence="2 3">CT364</strain>
    </source>
</reference>
<dbReference type="Gene3D" id="2.60.40.10">
    <property type="entry name" value="Immunoglobulins"/>
    <property type="match status" value="4"/>
</dbReference>
<evidence type="ECO:0000256" key="1">
    <source>
        <dbReference type="SAM" id="MobiDB-lite"/>
    </source>
</evidence>
<evidence type="ECO:0000313" key="3">
    <source>
        <dbReference type="Proteomes" id="UP000663686"/>
    </source>
</evidence>
<dbReference type="EMBL" id="CP069352">
    <property type="protein sequence ID" value="QRK83189.1"/>
    <property type="molecule type" value="Genomic_DNA"/>
</dbReference>
<dbReference type="InterPro" id="IPR013783">
    <property type="entry name" value="Ig-like_fold"/>
</dbReference>
<accession>A0ABX7GFD4</accession>
<dbReference type="Proteomes" id="UP000663686">
    <property type="component" value="Chromosome"/>
</dbReference>
<keyword evidence="3" id="KW-1185">Reference proteome</keyword>
<proteinExistence type="predicted"/>
<organism evidence="2 3">
    <name type="scientific">Pseudomonas granadensis</name>
    <dbReference type="NCBI Taxonomy" id="1421430"/>
    <lineage>
        <taxon>Bacteria</taxon>
        <taxon>Pseudomonadati</taxon>
        <taxon>Pseudomonadota</taxon>
        <taxon>Gammaproteobacteria</taxon>
        <taxon>Pseudomonadales</taxon>
        <taxon>Pseudomonadaceae</taxon>
        <taxon>Pseudomonas</taxon>
    </lineage>
</organism>
<protein>
    <recommendedName>
        <fullName evidence="4">Ig-like domain (Group 3)</fullName>
    </recommendedName>
</protein>
<name>A0ABX7GFD4_9PSED</name>
<sequence length="1333" mass="142935">MSNNDVPGSDDANGSVLPDDPQAPLNPAATDIDDPVLAVPQLVFDGSGPALLVDKDMQLRFFIPKSDNLRHKVQLRFHGSVDSEFRNLVENVEYLSNTWHTLDVYGLPENTRQVFFDGTWHYFNKWAPWKQRTAVIRKAAEFHAANVVTTTVSGTARQGSIIKLVRPTDSAVMSTVATADSNGQWTVTLSTGLPPGVHNLRIREDVAGTQGRVTQTKTFTVLGKPSITLPVSVINVQRPVISGTGQPGAEVNVFISNSGTEVVNRTPVGANGQWSATSEHNFALGAYHSVVARQIMQGVDSGWGASKSFYLIGPPVITTPRASQTVEMSITFSGTAAAGLYQNRVDVYSETLGTGQSVAVGWPQGDRGEWSRGGTLPPGPHSITATHEFLKVTSIRSEPFPLYVRPGMPTITANITGETVTLSGTGYNGANVLMHVHRSGDGGTAYFAPAITAGSWSHVIPPTWLPGNYSFTGQQSVSDGGSCRIRSSGWATAVSVRVPTPPPASVSATVNGQRATFSGRGKQWEPNIVKIAIFNNGVALANVPQATVSTDLSWSTSATADLPPGNYTQLTARQWVNTVWSADSAKFAMTVPSPVPVFIYPPLHSTSGQRPQISGTAWPGSAIVLKIPGKPDVPLTATGGSFVLNASDDWAPGTYTLTARATFGEQLSPQASRTFTVKTPKPVITTPANAEVDLIPLIQGTGYTGCWVVVYLESNNSEIGAKLVDQSGKWEFPLLEQVPGPLKIYALQKEARESTNVSDQSPTLTVTVRVPKPVITEPAANGRPARTAWFRGTAGYPGFVALTLKGANQPFLKDIEVKQDGTWEARVTLEVGGPVTIEARLEQKNYPSEPTERVITVVPAVPVVDTPCEGQPLGRELTISGYGYPDDAVHVQRTGRPHNFPDLIVKKDGTWSGSFLHDMRGTDGIKAFARAGAGLDSVSSPVLKFSLLGAAPQIIEPLFDDRVGVRPLFSGIATPGATITVAAWFNTDEVLAPPVEADADGRWAVTGNKDLPVGATRVVIRQTVEGTPSEWTESGRFIVERKTSLEVPTVHFPRVGQTVGRRPMFSGTGEPGAEIFICKENDRNTVLGTVRVDRNGSWAVRSQIELPVAAAPYAYSVNQSRDGATSGWITPNRTVIVAQVAAGFEKPVIEQPLDDATQALERMPLFSGTGMPGAELKVYRHSSTEVYATTRVDAFGRWSVRSQVELPVVDTAYQIAARQNMDGQDSAWSGVVIHFKVAEKIDLPVFTDPQQDAHVAPRAVIRGTALPGALVNLVEAHNAYVNWGSGITDDLGQWVIVTRDLPLRDFTLTGKAEKNAIYSGWMSPLAVKVIDGG</sequence>
<dbReference type="RefSeq" id="WP_203419270.1">
    <property type="nucleotide sequence ID" value="NZ_CP069352.1"/>
</dbReference>
<evidence type="ECO:0008006" key="4">
    <source>
        <dbReference type="Google" id="ProtNLM"/>
    </source>
</evidence>
<evidence type="ECO:0000313" key="2">
    <source>
        <dbReference type="EMBL" id="QRK83189.1"/>
    </source>
</evidence>